<dbReference type="InterPro" id="IPR004360">
    <property type="entry name" value="Glyas_Fos-R_dOase_dom"/>
</dbReference>
<accession>A0A212ABM2</accession>
<proteinExistence type="predicted"/>
<evidence type="ECO:0000313" key="2">
    <source>
        <dbReference type="EMBL" id="OWJ78066.1"/>
    </source>
</evidence>
<dbReference type="PANTHER" id="PTHR39175">
    <property type="entry name" value="FAMILY PROTEIN, PUTATIVE (AFU_ORTHOLOGUE AFUA_3G15060)-RELATED"/>
    <property type="match status" value="1"/>
</dbReference>
<dbReference type="Gene3D" id="3.10.180.10">
    <property type="entry name" value="2,3-Dihydroxybiphenyl 1,2-Dioxygenase, domain 1"/>
    <property type="match status" value="1"/>
</dbReference>
<gene>
    <name evidence="2" type="ORF">CDV49_09805</name>
</gene>
<sequence length="120" mass="13142">MALLSIHHIQLALPEGGEDAARAFFPHLGFAEVPKPPALAARGGVWFEAGNVRLHLGVEQPFRPAAKAHPAFEVSDLAAMTLRLRAAGIPVLPDEGLPDHDRVYLQDPFGNRIELLERRQ</sequence>
<dbReference type="Pfam" id="PF00903">
    <property type="entry name" value="Glyoxalase"/>
    <property type="match status" value="1"/>
</dbReference>
<dbReference type="AlphaFoldDB" id="A0A212ABM2"/>
<evidence type="ECO:0000313" key="3">
    <source>
        <dbReference type="Proteomes" id="UP000196878"/>
    </source>
</evidence>
<dbReference type="RefSeq" id="WP_088215358.1">
    <property type="nucleotide sequence ID" value="NZ_NIPW01000013.1"/>
</dbReference>
<comment type="caution">
    <text evidence="2">The sequence shown here is derived from an EMBL/GenBank/DDBJ whole genome shotgun (WGS) entry which is preliminary data.</text>
</comment>
<dbReference type="OrthoDB" id="9813630at2"/>
<feature type="domain" description="VOC" evidence="1">
    <location>
        <begin position="5"/>
        <end position="118"/>
    </location>
</feature>
<dbReference type="Proteomes" id="UP000196878">
    <property type="component" value="Unassembled WGS sequence"/>
</dbReference>
<dbReference type="InterPro" id="IPR029068">
    <property type="entry name" value="Glyas_Bleomycin-R_OHBP_Dase"/>
</dbReference>
<dbReference type="SUPFAM" id="SSF54593">
    <property type="entry name" value="Glyoxalase/Bleomycin resistance protein/Dihydroxybiphenyl dioxygenase"/>
    <property type="match status" value="1"/>
</dbReference>
<dbReference type="PROSITE" id="PS51819">
    <property type="entry name" value="VOC"/>
    <property type="match status" value="1"/>
</dbReference>
<dbReference type="PANTHER" id="PTHR39175:SF1">
    <property type="entry name" value="FAMILY PROTEIN, PUTATIVE (AFU_ORTHOLOGUE AFUA_3G15060)-RELATED"/>
    <property type="match status" value="1"/>
</dbReference>
<keyword evidence="3" id="KW-1185">Reference proteome</keyword>
<dbReference type="InterPro" id="IPR037523">
    <property type="entry name" value="VOC_core"/>
</dbReference>
<evidence type="ECO:0000259" key="1">
    <source>
        <dbReference type="PROSITE" id="PS51819"/>
    </source>
</evidence>
<reference evidence="2 3" key="1">
    <citation type="submission" date="2016-12" db="EMBL/GenBank/DDBJ databases">
        <title>Comparison of Traditional DNA-DNA Hybridization with In Silico Genomic Analysis.</title>
        <authorList>
            <person name="Nicholson A.C."/>
            <person name="Humrighouse B.W."/>
            <person name="Graziano J."/>
            <person name="Lasker B."/>
            <person name="Whitney A.M."/>
            <person name="Mcquiston J.R."/>
        </authorList>
    </citation>
    <scope>NUCLEOTIDE SEQUENCE [LARGE SCALE GENOMIC DNA]</scope>
    <source>
        <strain evidence="2 3">H2240</strain>
    </source>
</reference>
<name>A0A212ABM2_9RHOB</name>
<organism evidence="2 3">
    <name type="scientific">Haematobacter genomosp. 1</name>
    <dbReference type="NCBI Taxonomy" id="366618"/>
    <lineage>
        <taxon>Bacteria</taxon>
        <taxon>Pseudomonadati</taxon>
        <taxon>Pseudomonadota</taxon>
        <taxon>Alphaproteobacteria</taxon>
        <taxon>Rhodobacterales</taxon>
        <taxon>Paracoccaceae</taxon>
        <taxon>Haematobacter</taxon>
    </lineage>
</organism>
<dbReference type="EMBL" id="NIPW01000013">
    <property type="protein sequence ID" value="OWJ78066.1"/>
    <property type="molecule type" value="Genomic_DNA"/>
</dbReference>
<protein>
    <submittedName>
        <fullName evidence="2">Glyoxalase</fullName>
    </submittedName>
</protein>